<dbReference type="InterPro" id="IPR035901">
    <property type="entry name" value="GIY-YIG_endonuc_sf"/>
</dbReference>
<reference evidence="3" key="1">
    <citation type="journal article" date="2016" name="Nature">
        <title>Genome evolution in the allotetraploid frog Xenopus laevis.</title>
        <authorList>
            <person name="Session A.M."/>
            <person name="Uno Y."/>
            <person name="Kwon T."/>
            <person name="Chapman J.A."/>
            <person name="Toyoda A."/>
            <person name="Takahashi S."/>
            <person name="Fukui A."/>
            <person name="Hikosaka A."/>
            <person name="Suzuki A."/>
            <person name="Kondo M."/>
            <person name="van Heeringen S.J."/>
            <person name="Quigley I."/>
            <person name="Heinz S."/>
            <person name="Ogino H."/>
            <person name="Ochi H."/>
            <person name="Hellsten U."/>
            <person name="Lyons J.B."/>
            <person name="Simakov O."/>
            <person name="Putnam N."/>
            <person name="Stites J."/>
            <person name="Kuroki Y."/>
            <person name="Tanaka T."/>
            <person name="Michiue T."/>
            <person name="Watanabe M."/>
            <person name="Bogdanovic O."/>
            <person name="Lister R."/>
            <person name="Georgiou G."/>
            <person name="Paranjpe S.S."/>
            <person name="van Kruijsbergen I."/>
            <person name="Shu S."/>
            <person name="Carlson J."/>
            <person name="Kinoshita T."/>
            <person name="Ohta Y."/>
            <person name="Mawaribuchi S."/>
            <person name="Jenkins J."/>
            <person name="Grimwood J."/>
            <person name="Schmutz J."/>
            <person name="Mitros T."/>
            <person name="Mozaffari S.V."/>
            <person name="Suzuki Y."/>
            <person name="Haramoto Y."/>
            <person name="Yamamoto T.S."/>
            <person name="Takagi C."/>
            <person name="Heald R."/>
            <person name="Miller K."/>
            <person name="Haudenschild C."/>
            <person name="Kitzman J."/>
            <person name="Nakayama T."/>
            <person name="Izutsu Y."/>
            <person name="Robert J."/>
            <person name="Fortriede J."/>
            <person name="Burns K."/>
            <person name="Lotay V."/>
            <person name="Karimi K."/>
            <person name="Yasuoka Y."/>
            <person name="Dichmann D.S."/>
            <person name="Flajnik M.F."/>
            <person name="Houston D.W."/>
            <person name="Shendure J."/>
            <person name="DuPasquier L."/>
            <person name="Vize P.D."/>
            <person name="Zorn A.M."/>
            <person name="Ito M."/>
            <person name="Marcotte E.M."/>
            <person name="Wallingford J.B."/>
            <person name="Ito Y."/>
            <person name="Asashima M."/>
            <person name="Ueno N."/>
            <person name="Matsuda Y."/>
            <person name="Veenstra G.J."/>
            <person name="Fujiyama A."/>
            <person name="Harland R.M."/>
            <person name="Taira M."/>
            <person name="Rokhsar D.S."/>
        </authorList>
    </citation>
    <scope>NUCLEOTIDE SEQUENCE [LARGE SCALE GENOMIC DNA]</scope>
    <source>
        <strain evidence="3">J</strain>
    </source>
</reference>
<dbReference type="SUPFAM" id="SSF82771">
    <property type="entry name" value="GIY-YIG endonuclease"/>
    <property type="match status" value="1"/>
</dbReference>
<evidence type="ECO:0000313" key="2">
    <source>
        <dbReference type="EMBL" id="OCT75050.1"/>
    </source>
</evidence>
<evidence type="ECO:0000259" key="1">
    <source>
        <dbReference type="PROSITE" id="PS50164"/>
    </source>
</evidence>
<dbReference type="PANTHER" id="PTHR21301">
    <property type="entry name" value="REVERSE TRANSCRIPTASE"/>
    <property type="match status" value="1"/>
</dbReference>
<name>A0A974HEJ2_XENLA</name>
<feature type="domain" description="GIY-YIG" evidence="1">
    <location>
        <begin position="50"/>
        <end position="149"/>
    </location>
</feature>
<accession>A0A974HEJ2</accession>
<dbReference type="CDD" id="cd10442">
    <property type="entry name" value="GIY-YIG_PLEs"/>
    <property type="match status" value="1"/>
</dbReference>
<dbReference type="Gene3D" id="3.40.1440.10">
    <property type="entry name" value="GIY-YIG endonuclease"/>
    <property type="match status" value="1"/>
</dbReference>
<dbReference type="PANTHER" id="PTHR21301:SF12">
    <property type="match status" value="1"/>
</dbReference>
<dbReference type="InterPro" id="IPR000305">
    <property type="entry name" value="GIY-YIG_endonuc"/>
</dbReference>
<gene>
    <name evidence="2" type="ORF">XELAEV_18034038mg</name>
</gene>
<dbReference type="EMBL" id="CM004477">
    <property type="protein sequence ID" value="OCT75050.1"/>
    <property type="molecule type" value="Genomic_DNA"/>
</dbReference>
<dbReference type="Proteomes" id="UP000694892">
    <property type="component" value="Chromosome 6S"/>
</dbReference>
<protein>
    <recommendedName>
        <fullName evidence="1">GIY-YIG domain-containing protein</fullName>
    </recommendedName>
</protein>
<dbReference type="AlphaFoldDB" id="A0A974HEJ2"/>
<dbReference type="PROSITE" id="PS50164">
    <property type="entry name" value="GIY_YIG"/>
    <property type="match status" value="1"/>
</dbReference>
<evidence type="ECO:0000313" key="3">
    <source>
        <dbReference type="Proteomes" id="UP000694892"/>
    </source>
</evidence>
<proteinExistence type="predicted"/>
<dbReference type="Pfam" id="PF01541">
    <property type="entry name" value="GIY-YIG"/>
    <property type="match status" value="1"/>
</dbReference>
<sequence length="161" mass="18349">MQKIFKGKPTVGTYPCLNCVCCSSIIKGDKVQHPTKGNNIQLHSYTTCETGHVVYMLKCPCGIVYVGQTIRKVKERIKVHKGDIRNFKKETNTDTPVSRHFYTNKHHASQLKWLVLEVIESPHRGGDVRKILLQREAIWIKKLNSLTPAGMNDQWSVACFL</sequence>
<organism evidence="2 3">
    <name type="scientific">Xenopus laevis</name>
    <name type="common">African clawed frog</name>
    <dbReference type="NCBI Taxonomy" id="8355"/>
    <lineage>
        <taxon>Eukaryota</taxon>
        <taxon>Metazoa</taxon>
        <taxon>Chordata</taxon>
        <taxon>Craniata</taxon>
        <taxon>Vertebrata</taxon>
        <taxon>Euteleostomi</taxon>
        <taxon>Amphibia</taxon>
        <taxon>Batrachia</taxon>
        <taxon>Anura</taxon>
        <taxon>Pipoidea</taxon>
        <taxon>Pipidae</taxon>
        <taxon>Xenopodinae</taxon>
        <taxon>Xenopus</taxon>
        <taxon>Xenopus</taxon>
    </lineage>
</organism>